<feature type="transmembrane region" description="Helical" evidence="6">
    <location>
        <begin position="101"/>
        <end position="121"/>
    </location>
</feature>
<dbReference type="RefSeq" id="WP_379523903.1">
    <property type="nucleotide sequence ID" value="NZ_JBHSPA010000112.1"/>
</dbReference>
<name>A0ABW1DBU2_9ACTN</name>
<feature type="transmembrane region" description="Helical" evidence="6">
    <location>
        <begin position="133"/>
        <end position="157"/>
    </location>
</feature>
<dbReference type="PANTHER" id="PTHR43124:SF8">
    <property type="entry name" value="INNER MEMBRANE TRANSPORT PROTEIN YDHP"/>
    <property type="match status" value="1"/>
</dbReference>
<dbReference type="InterPro" id="IPR036259">
    <property type="entry name" value="MFS_trans_sf"/>
</dbReference>
<gene>
    <name evidence="7" type="ORF">ACFPZ3_62510</name>
</gene>
<evidence type="ECO:0000256" key="4">
    <source>
        <dbReference type="ARBA" id="ARBA00022989"/>
    </source>
</evidence>
<feature type="transmembrane region" description="Helical" evidence="6">
    <location>
        <begin position="74"/>
        <end position="95"/>
    </location>
</feature>
<evidence type="ECO:0000256" key="5">
    <source>
        <dbReference type="ARBA" id="ARBA00023136"/>
    </source>
</evidence>
<sequence length="202" mass="20684">MRDELRPFRSPAVWGALATTAIGFGGLFASFTYISPLLTTLTGFPESALTWLLMIYGAGLVVGNWAGGRAADRYPNATITVLLVLLLTGLIAQSLPAPFPAPTIVMLFVIGAAGFGLIAPLQNRVLSVAGDAATMISTANIAAFNLGATLASLAGAATLNAGLGYAGAAMTLIGLVIFSVTRRAGRVLPGRGPVPEQGADRR</sequence>
<evidence type="ECO:0000313" key="7">
    <source>
        <dbReference type="EMBL" id="MFC5834490.1"/>
    </source>
</evidence>
<keyword evidence="2" id="KW-1003">Cell membrane</keyword>
<comment type="caution">
    <text evidence="7">The sequence shown here is derived from an EMBL/GenBank/DDBJ whole genome shotgun (WGS) entry which is preliminary data.</text>
</comment>
<keyword evidence="3 6" id="KW-0812">Transmembrane</keyword>
<dbReference type="EMBL" id="JBHSPA010000112">
    <property type="protein sequence ID" value="MFC5834490.1"/>
    <property type="molecule type" value="Genomic_DNA"/>
</dbReference>
<proteinExistence type="predicted"/>
<organism evidence="7 8">
    <name type="scientific">Nonomuraea insulae</name>
    <dbReference type="NCBI Taxonomy" id="1616787"/>
    <lineage>
        <taxon>Bacteria</taxon>
        <taxon>Bacillati</taxon>
        <taxon>Actinomycetota</taxon>
        <taxon>Actinomycetes</taxon>
        <taxon>Streptosporangiales</taxon>
        <taxon>Streptosporangiaceae</taxon>
        <taxon>Nonomuraea</taxon>
    </lineage>
</organism>
<feature type="transmembrane region" description="Helical" evidence="6">
    <location>
        <begin position="12"/>
        <end position="36"/>
    </location>
</feature>
<dbReference type="Proteomes" id="UP001596058">
    <property type="component" value="Unassembled WGS sequence"/>
</dbReference>
<keyword evidence="5 6" id="KW-0472">Membrane</keyword>
<evidence type="ECO:0000313" key="8">
    <source>
        <dbReference type="Proteomes" id="UP001596058"/>
    </source>
</evidence>
<dbReference type="Pfam" id="PF07690">
    <property type="entry name" value="MFS_1"/>
    <property type="match status" value="1"/>
</dbReference>
<keyword evidence="4 6" id="KW-1133">Transmembrane helix</keyword>
<comment type="subcellular location">
    <subcellularLocation>
        <location evidence="1">Cell membrane</location>
        <topology evidence="1">Multi-pass membrane protein</topology>
    </subcellularLocation>
</comment>
<feature type="transmembrane region" description="Helical" evidence="6">
    <location>
        <begin position="163"/>
        <end position="181"/>
    </location>
</feature>
<dbReference type="PANTHER" id="PTHR43124">
    <property type="entry name" value="PURINE EFFLUX PUMP PBUE"/>
    <property type="match status" value="1"/>
</dbReference>
<evidence type="ECO:0000256" key="1">
    <source>
        <dbReference type="ARBA" id="ARBA00004651"/>
    </source>
</evidence>
<dbReference type="Gene3D" id="1.20.1250.20">
    <property type="entry name" value="MFS general substrate transporter like domains"/>
    <property type="match status" value="1"/>
</dbReference>
<reference evidence="8" key="1">
    <citation type="journal article" date="2019" name="Int. J. Syst. Evol. Microbiol.">
        <title>The Global Catalogue of Microorganisms (GCM) 10K type strain sequencing project: providing services to taxonomists for standard genome sequencing and annotation.</title>
        <authorList>
            <consortium name="The Broad Institute Genomics Platform"/>
            <consortium name="The Broad Institute Genome Sequencing Center for Infectious Disease"/>
            <person name="Wu L."/>
            <person name="Ma J."/>
        </authorList>
    </citation>
    <scope>NUCLEOTIDE SEQUENCE [LARGE SCALE GENOMIC DNA]</scope>
    <source>
        <strain evidence="8">CCUG 53903</strain>
    </source>
</reference>
<dbReference type="InterPro" id="IPR050189">
    <property type="entry name" value="MFS_Efflux_Transporters"/>
</dbReference>
<protein>
    <submittedName>
        <fullName evidence="7">MFS transporter</fullName>
    </submittedName>
</protein>
<dbReference type="InterPro" id="IPR011701">
    <property type="entry name" value="MFS"/>
</dbReference>
<evidence type="ECO:0000256" key="6">
    <source>
        <dbReference type="SAM" id="Phobius"/>
    </source>
</evidence>
<evidence type="ECO:0000256" key="3">
    <source>
        <dbReference type="ARBA" id="ARBA00022692"/>
    </source>
</evidence>
<dbReference type="SUPFAM" id="SSF103473">
    <property type="entry name" value="MFS general substrate transporter"/>
    <property type="match status" value="1"/>
</dbReference>
<keyword evidence="8" id="KW-1185">Reference proteome</keyword>
<evidence type="ECO:0000256" key="2">
    <source>
        <dbReference type="ARBA" id="ARBA00022475"/>
    </source>
</evidence>
<feature type="transmembrane region" description="Helical" evidence="6">
    <location>
        <begin position="48"/>
        <end position="67"/>
    </location>
</feature>
<accession>A0ABW1DBU2</accession>